<evidence type="ECO:0000256" key="1">
    <source>
        <dbReference type="SAM" id="MobiDB-lite"/>
    </source>
</evidence>
<feature type="compositionally biased region" description="Basic and acidic residues" evidence="1">
    <location>
        <begin position="471"/>
        <end position="482"/>
    </location>
</feature>
<evidence type="ECO:0000313" key="3">
    <source>
        <dbReference type="EMBL" id="KAG7163566.1"/>
    </source>
</evidence>
<proteinExistence type="predicted"/>
<organism evidence="3 4">
    <name type="scientific">Homarus americanus</name>
    <name type="common">American lobster</name>
    <dbReference type="NCBI Taxonomy" id="6706"/>
    <lineage>
        <taxon>Eukaryota</taxon>
        <taxon>Metazoa</taxon>
        <taxon>Ecdysozoa</taxon>
        <taxon>Arthropoda</taxon>
        <taxon>Crustacea</taxon>
        <taxon>Multicrustacea</taxon>
        <taxon>Malacostraca</taxon>
        <taxon>Eumalacostraca</taxon>
        <taxon>Eucarida</taxon>
        <taxon>Decapoda</taxon>
        <taxon>Pleocyemata</taxon>
        <taxon>Astacidea</taxon>
        <taxon>Nephropoidea</taxon>
        <taxon>Nephropidae</taxon>
        <taxon>Homarus</taxon>
    </lineage>
</organism>
<dbReference type="Proteomes" id="UP000747542">
    <property type="component" value="Unassembled WGS sequence"/>
</dbReference>
<dbReference type="PROSITE" id="PS00028">
    <property type="entry name" value="ZINC_FINGER_C2H2_1"/>
    <property type="match status" value="1"/>
</dbReference>
<keyword evidence="4" id="KW-1185">Reference proteome</keyword>
<comment type="caution">
    <text evidence="3">The sequence shown here is derived from an EMBL/GenBank/DDBJ whole genome shotgun (WGS) entry which is preliminary data.</text>
</comment>
<dbReference type="InterPro" id="IPR013087">
    <property type="entry name" value="Znf_C2H2_type"/>
</dbReference>
<accession>A0A8J5MTZ8</accession>
<feature type="region of interest" description="Disordered" evidence="1">
    <location>
        <begin position="188"/>
        <end position="212"/>
    </location>
</feature>
<feature type="region of interest" description="Disordered" evidence="1">
    <location>
        <begin position="664"/>
        <end position="694"/>
    </location>
</feature>
<protein>
    <submittedName>
        <fullName evidence="3">Putative myb-like protein X-like 1</fullName>
    </submittedName>
</protein>
<feature type="compositionally biased region" description="Low complexity" evidence="1">
    <location>
        <begin position="201"/>
        <end position="212"/>
    </location>
</feature>
<feature type="region of interest" description="Disordered" evidence="1">
    <location>
        <begin position="245"/>
        <end position="267"/>
    </location>
</feature>
<feature type="compositionally biased region" description="Polar residues" evidence="1">
    <location>
        <begin position="245"/>
        <end position="261"/>
    </location>
</feature>
<feature type="region of interest" description="Disordered" evidence="1">
    <location>
        <begin position="410"/>
        <end position="434"/>
    </location>
</feature>
<dbReference type="AlphaFoldDB" id="A0A8J5MTZ8"/>
<feature type="compositionally biased region" description="Basic and acidic residues" evidence="1">
    <location>
        <begin position="665"/>
        <end position="694"/>
    </location>
</feature>
<feature type="region of interest" description="Disordered" evidence="1">
    <location>
        <begin position="465"/>
        <end position="508"/>
    </location>
</feature>
<dbReference type="EMBL" id="JAHLQT010026447">
    <property type="protein sequence ID" value="KAG7163566.1"/>
    <property type="molecule type" value="Genomic_DNA"/>
</dbReference>
<feature type="region of interest" description="Disordered" evidence="1">
    <location>
        <begin position="538"/>
        <end position="558"/>
    </location>
</feature>
<reference evidence="3" key="1">
    <citation type="journal article" date="2021" name="Sci. Adv.">
        <title>The American lobster genome reveals insights on longevity, neural, and immune adaptations.</title>
        <authorList>
            <person name="Polinski J.M."/>
            <person name="Zimin A.V."/>
            <person name="Clark K.F."/>
            <person name="Kohn A.B."/>
            <person name="Sadowski N."/>
            <person name="Timp W."/>
            <person name="Ptitsyn A."/>
            <person name="Khanna P."/>
            <person name="Romanova D.Y."/>
            <person name="Williams P."/>
            <person name="Greenwood S.J."/>
            <person name="Moroz L.L."/>
            <person name="Walt D.R."/>
            <person name="Bodnar A.G."/>
        </authorList>
    </citation>
    <scope>NUCLEOTIDE SEQUENCE</scope>
    <source>
        <strain evidence="3">GMGI-L3</strain>
    </source>
</reference>
<evidence type="ECO:0000259" key="2">
    <source>
        <dbReference type="PROSITE" id="PS00028"/>
    </source>
</evidence>
<name>A0A8J5MTZ8_HOMAM</name>
<evidence type="ECO:0000313" key="4">
    <source>
        <dbReference type="Proteomes" id="UP000747542"/>
    </source>
</evidence>
<gene>
    <name evidence="3" type="primary">mybX-L1</name>
    <name evidence="3" type="ORF">Hamer_G002766</name>
</gene>
<feature type="domain" description="C2H2-type" evidence="2">
    <location>
        <begin position="106"/>
        <end position="126"/>
    </location>
</feature>
<sequence>MSLAALISHDKFCCLLQMRPDILPEGALNRRLRSERPEKKIAIQIRKDYKKSMIPLSPNRTNNSGEHKQNQITFKVPKIPKEQEKENQRKIEIMMSEFCNIECLTCIPCAKRYQSITALKRHASLHFNWTRFTCSLCKFRSYHKYETVRHTISDHNVDEHSAASTIMDDESFGPLRYFLDSEDDNSLSSDADELDSHGSHSRSTSASSGKISASCLNDNKNCNEKPEGTTENIKPPLVIKKSVNKSNAKDNISNEIPNMTSSEKKEGDDMVIESKLSDCVKIQNVEESEKVSYFQDESKTLVTGESTDSILDPSTDSAKFVSENVNRNLTQTDTTKNSTSGSQEDLNNSIIVLSFTDTQESDKGKLVQVDNESSKTILSVNNKNNEITNSSSESNIMKGNPNLVKPYPLRGQTDSSGHKNQIAEETEEGRFERPQRLRRSIEQKDFIYDTKRSGFQKLETEIGKRSITPKKGLERKFEDRPGTRRRNSSPRSEMPTKKMKIVNDGSPHETCNGTASQLLVQNKRIPTQPDTLIKGRNTQLPVTKGKDSNSSHQLPQMKQQHVNEELQGNSDNDDCSIPNKVENENIYETNKSNGNHNNSKPVSLITGANNDKLNIEEQEECNTSFISQSIENNILETEPQKKVMGTKLPDKDSEENIVVCPHIFENGKDQENNDTDKEEDEKGTRTHQHDNCKEMLWETGKEKKFVKDINTEEQKNSFADNKEHIKCTSS</sequence>